<evidence type="ECO:0000256" key="2">
    <source>
        <dbReference type="ARBA" id="ARBA00022692"/>
    </source>
</evidence>
<dbReference type="PANTHER" id="PTHR30168">
    <property type="entry name" value="PUTATIVE MEMBRANE PROTEIN YPFJ"/>
    <property type="match status" value="1"/>
</dbReference>
<name>A0A433SDC4_9BURK</name>
<sequence length="287" mass="31209">MRWQGQRESDNVEDRRSSRGARVGGISLGTVVLALGIGWIFGINPLTVLGLLSGGDSGLPATVQEGPTQAPPADDEQSRFVATVLASTEDVWTPIFKQAGQQYVPPKLVLFRGAYPSACGMGQAAMGPFYCPGDQKVYIDLSFYDTLQNQLGAPGEFAQAYVIAHEVGHHVQKLLGITDQVDAQRRRLSETQYNALSVRVELQADCFAGVWAHTANQQTPMIEDGDIEAALNAASQIGDDALQTRSQGQVVPEKFTHGTSAQRVRWFRRGWEDGNVQACDTFSAQRL</sequence>
<dbReference type="AlphaFoldDB" id="A0A433SDC4"/>
<gene>
    <name evidence="6" type="ORF">CUZ56_01528</name>
</gene>
<keyword evidence="3 5" id="KW-1133">Transmembrane helix</keyword>
<accession>A0A433SDC4</accession>
<keyword evidence="2 5" id="KW-0812">Transmembrane</keyword>
<evidence type="ECO:0000256" key="5">
    <source>
        <dbReference type="SAM" id="Phobius"/>
    </source>
</evidence>
<dbReference type="Proteomes" id="UP000286947">
    <property type="component" value="Unassembled WGS sequence"/>
</dbReference>
<dbReference type="Pfam" id="PF04228">
    <property type="entry name" value="Zn_peptidase"/>
    <property type="match status" value="1"/>
</dbReference>
<dbReference type="GO" id="GO:0016020">
    <property type="term" value="C:membrane"/>
    <property type="evidence" value="ECO:0007669"/>
    <property type="project" value="UniProtKB-SubCell"/>
</dbReference>
<keyword evidence="7" id="KW-1185">Reference proteome</keyword>
<feature type="transmembrane region" description="Helical" evidence="5">
    <location>
        <begin position="21"/>
        <end position="41"/>
    </location>
</feature>
<evidence type="ECO:0000256" key="4">
    <source>
        <dbReference type="ARBA" id="ARBA00023136"/>
    </source>
</evidence>
<evidence type="ECO:0000256" key="1">
    <source>
        <dbReference type="ARBA" id="ARBA00004167"/>
    </source>
</evidence>
<dbReference type="OrthoDB" id="9774900at2"/>
<comment type="subcellular location">
    <subcellularLocation>
        <location evidence="1">Membrane</location>
        <topology evidence="1">Single-pass membrane protein</topology>
    </subcellularLocation>
</comment>
<evidence type="ECO:0000256" key="3">
    <source>
        <dbReference type="ARBA" id="ARBA00022989"/>
    </source>
</evidence>
<keyword evidence="4 5" id="KW-0472">Membrane</keyword>
<proteinExistence type="predicted"/>
<comment type="caution">
    <text evidence="6">The sequence shown here is derived from an EMBL/GenBank/DDBJ whole genome shotgun (WGS) entry which is preliminary data.</text>
</comment>
<dbReference type="RefSeq" id="WP_126979750.1">
    <property type="nucleotide sequence ID" value="NZ_PQSP01000003.1"/>
</dbReference>
<dbReference type="InterPro" id="IPR007343">
    <property type="entry name" value="Uncharacterised_pept_Zn_put"/>
</dbReference>
<dbReference type="EMBL" id="PQSP01000003">
    <property type="protein sequence ID" value="RUS66737.1"/>
    <property type="molecule type" value="Genomic_DNA"/>
</dbReference>
<organism evidence="6 7">
    <name type="scientific">Saezia sanguinis</name>
    <dbReference type="NCBI Taxonomy" id="1965230"/>
    <lineage>
        <taxon>Bacteria</taxon>
        <taxon>Pseudomonadati</taxon>
        <taxon>Pseudomonadota</taxon>
        <taxon>Betaproteobacteria</taxon>
        <taxon>Burkholderiales</taxon>
        <taxon>Saeziaceae</taxon>
        <taxon>Saezia</taxon>
    </lineage>
</organism>
<dbReference type="PANTHER" id="PTHR30168:SF0">
    <property type="entry name" value="INNER MEMBRANE PROTEIN"/>
    <property type="match status" value="1"/>
</dbReference>
<evidence type="ECO:0000313" key="6">
    <source>
        <dbReference type="EMBL" id="RUS66737.1"/>
    </source>
</evidence>
<protein>
    <recommendedName>
        <fullName evidence="8">Metalloprotease</fullName>
    </recommendedName>
</protein>
<evidence type="ECO:0008006" key="8">
    <source>
        <dbReference type="Google" id="ProtNLM"/>
    </source>
</evidence>
<evidence type="ECO:0000313" key="7">
    <source>
        <dbReference type="Proteomes" id="UP000286947"/>
    </source>
</evidence>
<reference evidence="6 7" key="1">
    <citation type="submission" date="2018-01" db="EMBL/GenBank/DDBJ databases">
        <title>Saezia sanguinis gen. nov., sp. nov., in the order Burkholderiales isolated from human blood.</title>
        <authorList>
            <person name="Medina-Pascual M.J."/>
            <person name="Valdezate S."/>
            <person name="Monzon S."/>
            <person name="Cuesta I."/>
            <person name="Carrasco G."/>
            <person name="Villalon P."/>
            <person name="Saez-Nieto J.A."/>
        </authorList>
    </citation>
    <scope>NUCLEOTIDE SEQUENCE [LARGE SCALE GENOMIC DNA]</scope>
    <source>
        <strain evidence="6 7">CNM695-12</strain>
    </source>
</reference>